<gene>
    <name evidence="1" type="ORF">MBAV_000659</name>
</gene>
<proteinExistence type="predicted"/>
<organism evidence="1 2">
    <name type="scientific">Candidatus Magnetobacterium bavaricum</name>
    <dbReference type="NCBI Taxonomy" id="29290"/>
    <lineage>
        <taxon>Bacteria</taxon>
        <taxon>Pseudomonadati</taxon>
        <taxon>Nitrospirota</taxon>
        <taxon>Thermodesulfovibrionia</taxon>
        <taxon>Thermodesulfovibrionales</taxon>
        <taxon>Candidatus Magnetobacteriaceae</taxon>
        <taxon>Candidatus Magnetobacterium</taxon>
    </lineage>
</organism>
<dbReference type="AlphaFoldDB" id="A0A0F3GZ74"/>
<accession>A0A0F3GZ74</accession>
<name>A0A0F3GZ74_9BACT</name>
<evidence type="ECO:0000313" key="2">
    <source>
        <dbReference type="Proteomes" id="UP000033423"/>
    </source>
</evidence>
<dbReference type="EMBL" id="LACI01000305">
    <property type="protein sequence ID" value="KJU87147.1"/>
    <property type="molecule type" value="Genomic_DNA"/>
</dbReference>
<evidence type="ECO:0000313" key="1">
    <source>
        <dbReference type="EMBL" id="KJU87147.1"/>
    </source>
</evidence>
<reference evidence="1 2" key="1">
    <citation type="submission" date="2015-02" db="EMBL/GenBank/DDBJ databases">
        <title>Single-cell genomics of uncultivated deep-branching MTB reveals a conserved set of magnetosome genes.</title>
        <authorList>
            <person name="Kolinko S."/>
            <person name="Richter M."/>
            <person name="Glockner F.O."/>
            <person name="Brachmann A."/>
            <person name="Schuler D."/>
        </authorList>
    </citation>
    <scope>NUCLEOTIDE SEQUENCE [LARGE SCALE GENOMIC DNA]</scope>
    <source>
        <strain evidence="1">TM-1</strain>
    </source>
</reference>
<comment type="caution">
    <text evidence="1">The sequence shown here is derived from an EMBL/GenBank/DDBJ whole genome shotgun (WGS) entry which is preliminary data.</text>
</comment>
<dbReference type="Proteomes" id="UP000033423">
    <property type="component" value="Unassembled WGS sequence"/>
</dbReference>
<sequence length="50" mass="5302">MTCPLTTPLLTSTVGTGMSRVMKSLILCPRLLASRPLPRCAQMGAKTSLP</sequence>
<keyword evidence="2" id="KW-1185">Reference proteome</keyword>
<protein>
    <submittedName>
        <fullName evidence="1">Uncharacterized protein</fullName>
    </submittedName>
</protein>